<evidence type="ECO:0000313" key="7">
    <source>
        <dbReference type="EMBL" id="SVC71308.1"/>
    </source>
</evidence>
<dbReference type="InterPro" id="IPR000873">
    <property type="entry name" value="AMP-dep_synth/lig_dom"/>
</dbReference>
<gene>
    <name evidence="7" type="ORF">METZ01_LOCUS324162</name>
</gene>
<keyword evidence="4" id="KW-0443">Lipid metabolism</keyword>
<dbReference type="PANTHER" id="PTHR43859">
    <property type="entry name" value="ACYL-ACTIVATING ENZYME"/>
    <property type="match status" value="1"/>
</dbReference>
<keyword evidence="3" id="KW-0276">Fatty acid metabolism</keyword>
<feature type="non-terminal residue" evidence="7">
    <location>
        <position position="1"/>
    </location>
</feature>
<feature type="domain" description="AMP-dependent synthetase/ligase" evidence="5">
    <location>
        <begin position="16"/>
        <end position="244"/>
    </location>
</feature>
<dbReference type="GO" id="GO:0016874">
    <property type="term" value="F:ligase activity"/>
    <property type="evidence" value="ECO:0007669"/>
    <property type="project" value="UniProtKB-KW"/>
</dbReference>
<keyword evidence="2" id="KW-0436">Ligase</keyword>
<evidence type="ECO:0000259" key="5">
    <source>
        <dbReference type="Pfam" id="PF00501"/>
    </source>
</evidence>
<reference evidence="7" key="1">
    <citation type="submission" date="2018-05" db="EMBL/GenBank/DDBJ databases">
        <authorList>
            <person name="Lanie J.A."/>
            <person name="Ng W.-L."/>
            <person name="Kazmierczak K.M."/>
            <person name="Andrzejewski T.M."/>
            <person name="Davidsen T.M."/>
            <person name="Wayne K.J."/>
            <person name="Tettelin H."/>
            <person name="Glass J.I."/>
            <person name="Rusch D."/>
            <person name="Podicherti R."/>
            <person name="Tsui H.-C.T."/>
            <person name="Winkler M.E."/>
        </authorList>
    </citation>
    <scope>NUCLEOTIDE SEQUENCE</scope>
</reference>
<dbReference type="InterPro" id="IPR025110">
    <property type="entry name" value="AMP-bd_C"/>
</dbReference>
<proteinExistence type="inferred from homology"/>
<dbReference type="Pfam" id="PF00501">
    <property type="entry name" value="AMP-binding"/>
    <property type="match status" value="1"/>
</dbReference>
<protein>
    <recommendedName>
        <fullName evidence="8">AMP-dependent synthetase/ligase domain-containing protein</fullName>
    </recommendedName>
</protein>
<dbReference type="GO" id="GO:0006631">
    <property type="term" value="P:fatty acid metabolic process"/>
    <property type="evidence" value="ECO:0007669"/>
    <property type="project" value="UniProtKB-KW"/>
</dbReference>
<evidence type="ECO:0000256" key="2">
    <source>
        <dbReference type="ARBA" id="ARBA00022598"/>
    </source>
</evidence>
<dbReference type="EMBL" id="UINC01106559">
    <property type="protein sequence ID" value="SVC71308.1"/>
    <property type="molecule type" value="Genomic_DNA"/>
</dbReference>
<dbReference type="InterPro" id="IPR042099">
    <property type="entry name" value="ANL_N_sf"/>
</dbReference>
<dbReference type="PANTHER" id="PTHR43859:SF4">
    <property type="entry name" value="BUTANOATE--COA LIGASE AAE1-RELATED"/>
    <property type="match status" value="1"/>
</dbReference>
<comment type="similarity">
    <text evidence="1">Belongs to the ATP-dependent AMP-binding enzyme family.</text>
</comment>
<dbReference type="AlphaFoldDB" id="A0A382PF19"/>
<sequence length="345" mass="38178">WIKYEETLKSHSPSFSKVDISETDLITINYTSGTTARPKGVMITHRNAYVNIMGTLAHHHLTPSDRYLWTLPMFHANGWTFTWINTARGIVHVCLRKVEPLLIYQLIKEENITMFCAAPTVLISISNVPEKIRAGAPKGVRLFTAGAPPAAATIELIERELGWELTHVYGLTETAPLITICEPLPEHQNLSIEDRAKIKARQGVELVSSGELLVVDEDGAEVPHDGDSLGEITVRGNVVMSGYFNDPEATEAAIKNGWFRSGDAAVVNQDGYVEIRDRFKDVIISGGENISSVELEGCLLSHPAVQEVAVVGMRHEKWGEAPHAFVVLKQDVKTSEDELKLHVRD</sequence>
<evidence type="ECO:0000256" key="4">
    <source>
        <dbReference type="ARBA" id="ARBA00023098"/>
    </source>
</evidence>
<dbReference type="SUPFAM" id="SSF56801">
    <property type="entry name" value="Acetyl-CoA synthetase-like"/>
    <property type="match status" value="1"/>
</dbReference>
<evidence type="ECO:0000256" key="3">
    <source>
        <dbReference type="ARBA" id="ARBA00022832"/>
    </source>
</evidence>
<dbReference type="Pfam" id="PF13193">
    <property type="entry name" value="AMP-binding_C"/>
    <property type="match status" value="1"/>
</dbReference>
<organism evidence="7">
    <name type="scientific">marine metagenome</name>
    <dbReference type="NCBI Taxonomy" id="408172"/>
    <lineage>
        <taxon>unclassified sequences</taxon>
        <taxon>metagenomes</taxon>
        <taxon>ecological metagenomes</taxon>
    </lineage>
</organism>
<dbReference type="Gene3D" id="3.30.300.30">
    <property type="match status" value="1"/>
</dbReference>
<evidence type="ECO:0000256" key="1">
    <source>
        <dbReference type="ARBA" id="ARBA00006432"/>
    </source>
</evidence>
<feature type="non-terminal residue" evidence="7">
    <location>
        <position position="345"/>
    </location>
</feature>
<accession>A0A382PF19</accession>
<dbReference type="Gene3D" id="3.40.50.12780">
    <property type="entry name" value="N-terminal domain of ligase-like"/>
    <property type="match status" value="1"/>
</dbReference>
<feature type="domain" description="AMP-binding enzyme C-terminal" evidence="6">
    <location>
        <begin position="294"/>
        <end position="345"/>
    </location>
</feature>
<name>A0A382PF19_9ZZZZ</name>
<dbReference type="InterPro" id="IPR045851">
    <property type="entry name" value="AMP-bd_C_sf"/>
</dbReference>
<evidence type="ECO:0008006" key="8">
    <source>
        <dbReference type="Google" id="ProtNLM"/>
    </source>
</evidence>
<evidence type="ECO:0000259" key="6">
    <source>
        <dbReference type="Pfam" id="PF13193"/>
    </source>
</evidence>